<dbReference type="PROSITE" id="PS00954">
    <property type="entry name" value="IGP_DEHYDRATASE_1"/>
    <property type="match status" value="1"/>
</dbReference>
<dbReference type="NCBIfam" id="NF002114">
    <property type="entry name" value="PRK00951.2-4"/>
    <property type="match status" value="1"/>
</dbReference>
<dbReference type="FunFam" id="3.30.230.40:FF:000003">
    <property type="entry name" value="Imidazoleglycerol-phosphate dehydratase HisB"/>
    <property type="match status" value="1"/>
</dbReference>
<dbReference type="FunFam" id="3.30.230.40:FF:000001">
    <property type="entry name" value="Imidazoleglycerol-phosphate dehydratase HisB"/>
    <property type="match status" value="1"/>
</dbReference>
<evidence type="ECO:0000256" key="7">
    <source>
        <dbReference type="RuleBase" id="RU000599"/>
    </source>
</evidence>
<dbReference type="NCBIfam" id="NF002111">
    <property type="entry name" value="PRK00951.2-1"/>
    <property type="match status" value="1"/>
</dbReference>
<evidence type="ECO:0000256" key="3">
    <source>
        <dbReference type="ARBA" id="ARBA00022605"/>
    </source>
</evidence>
<dbReference type="RefSeq" id="WP_160718989.1">
    <property type="nucleotide sequence ID" value="NZ_SUMG01000002.1"/>
</dbReference>
<dbReference type="InterPro" id="IPR020565">
    <property type="entry name" value="ImidazoleglycerP_deHydtase_CS"/>
</dbReference>
<dbReference type="CDD" id="cd07914">
    <property type="entry name" value="IGPD"/>
    <property type="match status" value="1"/>
</dbReference>
<gene>
    <name evidence="6 8" type="primary">hisB</name>
    <name evidence="8" type="ORF">ISALK_03280</name>
</gene>
<dbReference type="PANTHER" id="PTHR23133:SF2">
    <property type="entry name" value="IMIDAZOLEGLYCEROL-PHOSPHATE DEHYDRATASE"/>
    <property type="match status" value="1"/>
</dbReference>
<evidence type="ECO:0000256" key="6">
    <source>
        <dbReference type="HAMAP-Rule" id="MF_00076"/>
    </source>
</evidence>
<dbReference type="PANTHER" id="PTHR23133">
    <property type="entry name" value="IMIDAZOLEGLYCEROL-PHOSPHATE DEHYDRATASE HIS7"/>
    <property type="match status" value="1"/>
</dbReference>
<dbReference type="InterPro" id="IPR038494">
    <property type="entry name" value="IGPD_sf"/>
</dbReference>
<comment type="similarity">
    <text evidence="6 7">Belongs to the imidazoleglycerol-phosphate dehydratase family.</text>
</comment>
<dbReference type="InterPro" id="IPR000807">
    <property type="entry name" value="ImidazoleglycerolP_deHydtase"/>
</dbReference>
<keyword evidence="3 6" id="KW-0028">Amino-acid biosynthesis</keyword>
<comment type="catalytic activity">
    <reaction evidence="6 7">
        <text>D-erythro-1-(imidazol-4-yl)glycerol 3-phosphate = 3-(imidazol-4-yl)-2-oxopropyl phosphate + H2O</text>
        <dbReference type="Rhea" id="RHEA:11040"/>
        <dbReference type="ChEBI" id="CHEBI:15377"/>
        <dbReference type="ChEBI" id="CHEBI:57766"/>
        <dbReference type="ChEBI" id="CHEBI:58278"/>
        <dbReference type="EC" id="4.2.1.19"/>
    </reaction>
</comment>
<dbReference type="SUPFAM" id="SSF54211">
    <property type="entry name" value="Ribosomal protein S5 domain 2-like"/>
    <property type="match status" value="2"/>
</dbReference>
<comment type="pathway">
    <text evidence="1 6 7">Amino-acid biosynthesis; L-histidine biosynthesis; L-histidine from 5-phospho-alpha-D-ribose 1-diphosphate: step 6/9.</text>
</comment>
<reference evidence="8 9" key="1">
    <citation type="submission" date="2019-04" db="EMBL/GenBank/DDBJ databases">
        <title>Isachenkonia alkalipeptolytica gen. nov. sp. nov. a new anaerobic, alkiliphilic organothrophic bacterium capable to reduce synthesized ferrihydrite isolated from a soda lake.</title>
        <authorList>
            <person name="Toshchakov S.V."/>
            <person name="Zavarzina D.G."/>
            <person name="Zhilina T.N."/>
            <person name="Kostrikina N.A."/>
            <person name="Kublanov I.V."/>
        </authorList>
    </citation>
    <scope>NUCLEOTIDE SEQUENCE [LARGE SCALE GENOMIC DNA]</scope>
    <source>
        <strain evidence="8 9">Z-1701</strain>
    </source>
</reference>
<accession>A0AA43XIP4</accession>
<dbReference type="AlphaFoldDB" id="A0AA43XIP4"/>
<dbReference type="GO" id="GO:0000105">
    <property type="term" value="P:L-histidine biosynthetic process"/>
    <property type="evidence" value="ECO:0007669"/>
    <property type="project" value="UniProtKB-UniRule"/>
</dbReference>
<keyword evidence="4 6" id="KW-0368">Histidine biosynthesis</keyword>
<evidence type="ECO:0000256" key="4">
    <source>
        <dbReference type="ARBA" id="ARBA00023102"/>
    </source>
</evidence>
<dbReference type="GO" id="GO:0004424">
    <property type="term" value="F:imidazoleglycerol-phosphate dehydratase activity"/>
    <property type="evidence" value="ECO:0007669"/>
    <property type="project" value="UniProtKB-UniRule"/>
</dbReference>
<evidence type="ECO:0000313" key="8">
    <source>
        <dbReference type="EMBL" id="NBG87513.1"/>
    </source>
</evidence>
<name>A0AA43XIP4_9CLOT</name>
<organism evidence="8 9">
    <name type="scientific">Isachenkonia alkalipeptolytica</name>
    <dbReference type="NCBI Taxonomy" id="2565777"/>
    <lineage>
        <taxon>Bacteria</taxon>
        <taxon>Bacillati</taxon>
        <taxon>Bacillota</taxon>
        <taxon>Clostridia</taxon>
        <taxon>Eubacteriales</taxon>
        <taxon>Clostridiaceae</taxon>
        <taxon>Isachenkonia</taxon>
    </lineage>
</organism>
<comment type="caution">
    <text evidence="8">The sequence shown here is derived from an EMBL/GenBank/DDBJ whole genome shotgun (WGS) entry which is preliminary data.</text>
</comment>
<protein>
    <recommendedName>
        <fullName evidence="2 6">Imidazoleglycerol-phosphate dehydratase</fullName>
        <shortName evidence="6">IGPD</shortName>
        <ecNumber evidence="6 7">4.2.1.19</ecNumber>
    </recommendedName>
</protein>
<evidence type="ECO:0000313" key="9">
    <source>
        <dbReference type="Proteomes" id="UP000449710"/>
    </source>
</evidence>
<dbReference type="EMBL" id="SUMG01000002">
    <property type="protein sequence ID" value="NBG87513.1"/>
    <property type="molecule type" value="Genomic_DNA"/>
</dbReference>
<proteinExistence type="inferred from homology"/>
<dbReference type="InterPro" id="IPR020568">
    <property type="entry name" value="Ribosomal_Su5_D2-typ_SF"/>
</dbReference>
<evidence type="ECO:0000256" key="1">
    <source>
        <dbReference type="ARBA" id="ARBA00005047"/>
    </source>
</evidence>
<dbReference type="PROSITE" id="PS00955">
    <property type="entry name" value="IGP_DEHYDRATASE_2"/>
    <property type="match status" value="1"/>
</dbReference>
<evidence type="ECO:0000256" key="2">
    <source>
        <dbReference type="ARBA" id="ARBA00016664"/>
    </source>
</evidence>
<keyword evidence="9" id="KW-1185">Reference proteome</keyword>
<dbReference type="EC" id="4.2.1.19" evidence="6 7"/>
<sequence>MREASITRETTETKIHLILNLDGEGTGNITTGSGFFDHMLHLFTAHSGIDLTLKAAGDLAVDAHHTVEDVGICLGEAFRQALGDKAGIRRYGFFYLPMDEALVRISLDFSGRAYLAYDLRELKEKVGDFDTELIEEFYQGFVRGAGLTLHIDQIRGRNTHHIIEASFKGFGRAIREAVTVTGTKIPSTKGSLD</sequence>
<dbReference type="HAMAP" id="MF_00076">
    <property type="entry name" value="HisB"/>
    <property type="match status" value="1"/>
</dbReference>
<dbReference type="Gene3D" id="3.30.230.40">
    <property type="entry name" value="Imidazole glycerol phosphate dehydratase, domain 1"/>
    <property type="match status" value="2"/>
</dbReference>
<evidence type="ECO:0000256" key="5">
    <source>
        <dbReference type="ARBA" id="ARBA00023239"/>
    </source>
</evidence>
<comment type="subcellular location">
    <subcellularLocation>
        <location evidence="6 7">Cytoplasm</location>
    </subcellularLocation>
</comment>
<keyword evidence="6" id="KW-0963">Cytoplasm</keyword>
<keyword evidence="5 6" id="KW-0456">Lyase</keyword>
<dbReference type="Proteomes" id="UP000449710">
    <property type="component" value="Unassembled WGS sequence"/>
</dbReference>
<dbReference type="GO" id="GO:0005737">
    <property type="term" value="C:cytoplasm"/>
    <property type="evidence" value="ECO:0007669"/>
    <property type="project" value="UniProtKB-SubCell"/>
</dbReference>
<dbReference type="Pfam" id="PF00475">
    <property type="entry name" value="IGPD"/>
    <property type="match status" value="1"/>
</dbReference>